<keyword evidence="8" id="KW-0862">Zinc</keyword>
<keyword evidence="3" id="KW-0964">Secreted</keyword>
<dbReference type="PANTHER" id="PTHR13062:SF9">
    <property type="entry name" value="MICROBIAL COLLAGENASE"/>
    <property type="match status" value="1"/>
</dbReference>
<keyword evidence="9" id="KW-0482">Metalloprotease</keyword>
<evidence type="ECO:0000256" key="5">
    <source>
        <dbReference type="ARBA" id="ARBA00022723"/>
    </source>
</evidence>
<evidence type="ECO:0000259" key="11">
    <source>
        <dbReference type="Pfam" id="PF08453"/>
    </source>
</evidence>
<keyword evidence="6 10" id="KW-0732">Signal</keyword>
<dbReference type="AlphaFoldDB" id="A0A9X9F1H2"/>
<accession>A0A9X9F1H2</accession>
<comment type="cofactor">
    <cofactor evidence="1">
        <name>Zn(2+)</name>
        <dbReference type="ChEBI" id="CHEBI:29105"/>
    </cofactor>
</comment>
<evidence type="ECO:0000313" key="12">
    <source>
        <dbReference type="EMBL" id="TKI85040.1"/>
    </source>
</evidence>
<dbReference type="GO" id="GO:0046872">
    <property type="term" value="F:metal ion binding"/>
    <property type="evidence" value="ECO:0007669"/>
    <property type="project" value="UniProtKB-KW"/>
</dbReference>
<dbReference type="GO" id="GO:0008237">
    <property type="term" value="F:metallopeptidase activity"/>
    <property type="evidence" value="ECO:0007669"/>
    <property type="project" value="UniProtKB-KW"/>
</dbReference>
<dbReference type="EMBL" id="SZOH01004497">
    <property type="protein sequence ID" value="TKI85040.1"/>
    <property type="molecule type" value="Genomic_DNA"/>
</dbReference>
<gene>
    <name evidence="12" type="ORF">FC695_40125</name>
</gene>
<evidence type="ECO:0000256" key="1">
    <source>
        <dbReference type="ARBA" id="ARBA00001947"/>
    </source>
</evidence>
<evidence type="ECO:0000256" key="3">
    <source>
        <dbReference type="ARBA" id="ARBA00022525"/>
    </source>
</evidence>
<dbReference type="GO" id="GO:0006508">
    <property type="term" value="P:proteolysis"/>
    <property type="evidence" value="ECO:0007669"/>
    <property type="project" value="UniProtKB-KW"/>
</dbReference>
<sequence>MKGYSKKMLVGVSFASLMLGSFQGGSLAEDTKGEQVSYRNVLKMEPVGVQLPVQELAHSSKVLESKSFEKRLQFADLSQRPPEVKKESKQLAVAKTYTIAELNQLSNQQLVDLLVTIDWEQITGLFQFNTDSLAFYQNDSRMQAIIDKLKQQGQAYTKDDSKGIETLVE</sequence>
<feature type="domain" description="Peptidase M9 collagenase N-terminal" evidence="11">
    <location>
        <begin position="97"/>
        <end position="169"/>
    </location>
</feature>
<evidence type="ECO:0000256" key="8">
    <source>
        <dbReference type="ARBA" id="ARBA00022833"/>
    </source>
</evidence>
<feature type="chain" id="PRO_5040826639" evidence="10">
    <location>
        <begin position="29"/>
        <end position="169"/>
    </location>
</feature>
<evidence type="ECO:0000256" key="10">
    <source>
        <dbReference type="SAM" id="SignalP"/>
    </source>
</evidence>
<evidence type="ECO:0000256" key="4">
    <source>
        <dbReference type="ARBA" id="ARBA00022670"/>
    </source>
</evidence>
<evidence type="ECO:0000256" key="2">
    <source>
        <dbReference type="ARBA" id="ARBA00004613"/>
    </source>
</evidence>
<evidence type="ECO:0000256" key="9">
    <source>
        <dbReference type="ARBA" id="ARBA00023049"/>
    </source>
</evidence>
<dbReference type="GO" id="GO:0005576">
    <property type="term" value="C:extracellular region"/>
    <property type="evidence" value="ECO:0007669"/>
    <property type="project" value="UniProtKB-SubCell"/>
</dbReference>
<name>A0A9X9F1H2_BACCE</name>
<evidence type="ECO:0000256" key="6">
    <source>
        <dbReference type="ARBA" id="ARBA00022729"/>
    </source>
</evidence>
<feature type="signal peptide" evidence="10">
    <location>
        <begin position="1"/>
        <end position="28"/>
    </location>
</feature>
<dbReference type="Pfam" id="PF08453">
    <property type="entry name" value="Peptidase_M9_N"/>
    <property type="match status" value="1"/>
</dbReference>
<evidence type="ECO:0000313" key="13">
    <source>
        <dbReference type="Proteomes" id="UP000308444"/>
    </source>
</evidence>
<keyword evidence="4" id="KW-0645">Protease</keyword>
<keyword evidence="7" id="KW-0378">Hydrolase</keyword>
<keyword evidence="5" id="KW-0479">Metal-binding</keyword>
<comment type="subcellular location">
    <subcellularLocation>
        <location evidence="2">Secreted</location>
    </subcellularLocation>
</comment>
<comment type="caution">
    <text evidence="12">The sequence shown here is derived from an EMBL/GenBank/DDBJ whole genome shotgun (WGS) entry which is preliminary data.</text>
</comment>
<organism evidence="12 13">
    <name type="scientific">Bacillus cereus</name>
    <dbReference type="NCBI Taxonomy" id="1396"/>
    <lineage>
        <taxon>Bacteria</taxon>
        <taxon>Bacillati</taxon>
        <taxon>Bacillota</taxon>
        <taxon>Bacilli</taxon>
        <taxon>Bacillales</taxon>
        <taxon>Bacillaceae</taxon>
        <taxon>Bacillus</taxon>
        <taxon>Bacillus cereus group</taxon>
    </lineage>
</organism>
<protein>
    <submittedName>
        <fullName evidence="12">Collagenase</fullName>
    </submittedName>
</protein>
<proteinExistence type="predicted"/>
<evidence type="ECO:0000256" key="7">
    <source>
        <dbReference type="ARBA" id="ARBA00022801"/>
    </source>
</evidence>
<dbReference type="InterPro" id="IPR013661">
    <property type="entry name" value="Peptidase_M9_N_dom"/>
</dbReference>
<feature type="non-terminal residue" evidence="12">
    <location>
        <position position="169"/>
    </location>
</feature>
<reference evidence="12 13" key="1">
    <citation type="journal article" date="2019" name="Environ. Microbiol.">
        <title>An active ?-lactamase is a part of an orchestrated cell wall stress resistance network of Bacillus subtilis and related rhizosphere species.</title>
        <authorList>
            <person name="Bucher T."/>
            <person name="Keren-Paz A."/>
            <person name="Hausser J."/>
            <person name="Olender T."/>
            <person name="Cytryn E."/>
            <person name="Kolodkin-Gal I."/>
        </authorList>
    </citation>
    <scope>NUCLEOTIDE SEQUENCE [LARGE SCALE GENOMIC DNA]</scope>
    <source>
        <strain evidence="12 13">I32</strain>
    </source>
</reference>
<dbReference type="Proteomes" id="UP000308444">
    <property type="component" value="Unassembled WGS sequence"/>
</dbReference>
<dbReference type="PANTHER" id="PTHR13062">
    <property type="entry name" value="COLLAGENASE"/>
    <property type="match status" value="1"/>
</dbReference>